<protein>
    <submittedName>
        <fullName evidence="2 3">Transcriptional regulator</fullName>
    </submittedName>
</protein>
<dbReference type="GO" id="GO:0003677">
    <property type="term" value="F:DNA binding"/>
    <property type="evidence" value="ECO:0007669"/>
    <property type="project" value="InterPro"/>
</dbReference>
<feature type="domain" description="HTH cro/C1-type" evidence="1">
    <location>
        <begin position="9"/>
        <end position="35"/>
    </location>
</feature>
<reference evidence="2 5" key="2">
    <citation type="submission" date="2019-10" db="EMBL/GenBank/DDBJ databases">
        <authorList>
            <consortium name="PulseNet: The National Subtyping Network for Foodborne Disease Surveillance"/>
            <person name="Tarr C.L."/>
            <person name="Trees E."/>
            <person name="Katz L.S."/>
            <person name="Carleton-Romer H.A."/>
            <person name="Stroika S."/>
            <person name="Kucerova Z."/>
            <person name="Roache K.F."/>
            <person name="Sabol A.L."/>
            <person name="Besser J."/>
            <person name="Gerner-Smidt P."/>
        </authorList>
    </citation>
    <scope>NUCLEOTIDE SEQUENCE [LARGE SCALE GENOMIC DNA]</scope>
    <source>
        <strain evidence="2 5">PNUSAC012091</strain>
    </source>
</reference>
<sequence length="44" mass="4925">MTEEKENIIKEVCKELNTTQTELGRQLDVSASTINTWASGKILT</sequence>
<dbReference type="CDD" id="cd00093">
    <property type="entry name" value="HTH_XRE"/>
    <property type="match status" value="1"/>
</dbReference>
<dbReference type="Pfam" id="PF01381">
    <property type="entry name" value="HTH_3"/>
    <property type="match status" value="1"/>
</dbReference>
<reference evidence="3 4" key="1">
    <citation type="submission" date="2017-03" db="EMBL/GenBank/DDBJ databases">
        <title>Characterization of Campylobacter jejuni water isolates.</title>
        <authorList>
            <person name="Nilsson A."/>
            <person name="Skarp A."/>
            <person name="Johansson C."/>
            <person name="Kaden R."/>
            <person name="Engstrand L."/>
            <person name="Rautelin H."/>
        </authorList>
    </citation>
    <scope>NUCLEOTIDE SEQUENCE [LARGE SCALE GENOMIC DNA]</scope>
    <source>
        <strain evidence="3 4">VA12</strain>
    </source>
</reference>
<evidence type="ECO:0000313" key="3">
    <source>
        <dbReference type="EMBL" id="OSY74674.1"/>
    </source>
</evidence>
<proteinExistence type="predicted"/>
<dbReference type="Gene3D" id="1.10.260.40">
    <property type="entry name" value="lambda repressor-like DNA-binding domains"/>
    <property type="match status" value="1"/>
</dbReference>
<dbReference type="PROSITE" id="PS50943">
    <property type="entry name" value="HTH_CROC1"/>
    <property type="match status" value="1"/>
</dbReference>
<dbReference type="RefSeq" id="WP_044779626.1">
    <property type="nucleotide sequence ID" value="NZ_JBMJAU010000012.1"/>
</dbReference>
<gene>
    <name evidence="3" type="ORF">B5Y32_08860</name>
    <name evidence="2" type="ORF">F8Y55_08670</name>
</gene>
<dbReference type="SUPFAM" id="SSF47413">
    <property type="entry name" value="lambda repressor-like DNA-binding domains"/>
    <property type="match status" value="1"/>
</dbReference>
<evidence type="ECO:0000313" key="4">
    <source>
        <dbReference type="Proteomes" id="UP000194235"/>
    </source>
</evidence>
<dbReference type="InterPro" id="IPR001387">
    <property type="entry name" value="Cro/C1-type_HTH"/>
</dbReference>
<evidence type="ECO:0000259" key="1">
    <source>
        <dbReference type="PROSITE" id="PS50943"/>
    </source>
</evidence>
<organism evidence="2 5">
    <name type="scientific">Campylobacter jejuni</name>
    <dbReference type="NCBI Taxonomy" id="197"/>
    <lineage>
        <taxon>Bacteria</taxon>
        <taxon>Pseudomonadati</taxon>
        <taxon>Campylobacterota</taxon>
        <taxon>Epsilonproteobacteria</taxon>
        <taxon>Campylobacterales</taxon>
        <taxon>Campylobacteraceae</taxon>
        <taxon>Campylobacter</taxon>
    </lineage>
</organism>
<dbReference type="Proteomes" id="UP000421425">
    <property type="component" value="Unassembled WGS sequence"/>
</dbReference>
<name>A0A1E7NND6_CAMJU</name>
<dbReference type="InterPro" id="IPR010982">
    <property type="entry name" value="Lambda_DNA-bd_dom_sf"/>
</dbReference>
<dbReference type="EMBL" id="AALHBX010000018">
    <property type="protein sequence ID" value="ECZ5738682.1"/>
    <property type="molecule type" value="Genomic_DNA"/>
</dbReference>
<accession>A0A1E7NND6</accession>
<comment type="caution">
    <text evidence="2">The sequence shown here is derived from an EMBL/GenBank/DDBJ whole genome shotgun (WGS) entry which is preliminary data.</text>
</comment>
<dbReference type="AlphaFoldDB" id="A0A1E7NND6"/>
<evidence type="ECO:0000313" key="2">
    <source>
        <dbReference type="EMBL" id="ECZ5738682.1"/>
    </source>
</evidence>
<dbReference type="EMBL" id="NAAF01000027">
    <property type="protein sequence ID" value="OSY74674.1"/>
    <property type="molecule type" value="Genomic_DNA"/>
</dbReference>
<evidence type="ECO:0000313" key="5">
    <source>
        <dbReference type="Proteomes" id="UP000421425"/>
    </source>
</evidence>
<dbReference type="Proteomes" id="UP000194235">
    <property type="component" value="Unassembled WGS sequence"/>
</dbReference>